<name>A0A964FGP4_9CYAN</name>
<evidence type="ECO:0000256" key="3">
    <source>
        <dbReference type="ARBA" id="ARBA00022692"/>
    </source>
</evidence>
<dbReference type="Proteomes" id="UP000729733">
    <property type="component" value="Unassembled WGS sequence"/>
</dbReference>
<feature type="transmembrane region" description="Helical" evidence="7">
    <location>
        <begin position="58"/>
        <end position="81"/>
    </location>
</feature>
<dbReference type="PANTHER" id="PTHR21716">
    <property type="entry name" value="TRANSMEMBRANE PROTEIN"/>
    <property type="match status" value="1"/>
</dbReference>
<evidence type="ECO:0000256" key="7">
    <source>
        <dbReference type="SAM" id="Phobius"/>
    </source>
</evidence>
<organism evidence="8 9">
    <name type="scientific">Waterburya agarophytonicola KI4</name>
    <dbReference type="NCBI Taxonomy" id="2874699"/>
    <lineage>
        <taxon>Bacteria</taxon>
        <taxon>Bacillati</taxon>
        <taxon>Cyanobacteriota</taxon>
        <taxon>Cyanophyceae</taxon>
        <taxon>Pleurocapsales</taxon>
        <taxon>Hyellaceae</taxon>
        <taxon>Waterburya</taxon>
        <taxon>Waterburya agarophytonicola</taxon>
    </lineage>
</organism>
<evidence type="ECO:0000313" key="8">
    <source>
        <dbReference type="EMBL" id="MCC0176834.1"/>
    </source>
</evidence>
<accession>A0A964FGP4</accession>
<feature type="transmembrane region" description="Helical" evidence="7">
    <location>
        <begin position="226"/>
        <end position="249"/>
    </location>
</feature>
<evidence type="ECO:0000256" key="5">
    <source>
        <dbReference type="ARBA" id="ARBA00023136"/>
    </source>
</evidence>
<protein>
    <submittedName>
        <fullName evidence="8">AI-2E family transporter</fullName>
    </submittedName>
</protein>
<evidence type="ECO:0000256" key="2">
    <source>
        <dbReference type="ARBA" id="ARBA00009773"/>
    </source>
</evidence>
<reference evidence="8" key="1">
    <citation type="journal article" date="2021" name="Antonie Van Leeuwenhoek">
        <title>Draft genome and description of Waterburya agarophytonicola gen. nov. sp. nov. (Pleurocapsales, Cyanobacteria): a seaweed symbiont.</title>
        <authorList>
            <person name="Bonthond G."/>
            <person name="Shalygin S."/>
            <person name="Bayer T."/>
            <person name="Weinberger F."/>
        </authorList>
    </citation>
    <scope>NUCLEOTIDE SEQUENCE</scope>
    <source>
        <strain evidence="8">KI4</strain>
    </source>
</reference>
<sequence length="374" mass="41306">MSLGTLVGFLAIIIALYILWQIKQVLLLAFAAVVFATAINQLVKLLQQKLKLSRKNAIAISVSGVLAFTIGFIALVIPPFIEQFQELVTLVPTALEQVSNWNEWLRNLLPDNLIEDVRGLQSLGQNLQSWLDKIVSNFLELFSSTLSVLLNSLLVIVVTIMLLAKPTPYKQIFLLMFPAFYRSRVKTILKKCEENLAGWAIGILFNMAVIAILSGIGLLLLGVRLPLANCLLAGILTFIPNLGPVLSVVPPAAMALLDAPWKAVAVVILYIVIQQVESNILTPIVMEKQVSLLPAVTLLSQVAFAVFFGILGLFLALPITVVAQVWLKEILVRDILDRWQAKPNSHSSNFRKLSEGNKRRSDRQEANLDRSGVK</sequence>
<evidence type="ECO:0000256" key="1">
    <source>
        <dbReference type="ARBA" id="ARBA00004141"/>
    </source>
</evidence>
<feature type="transmembrane region" description="Helical" evidence="7">
    <location>
        <begin position="302"/>
        <end position="327"/>
    </location>
</feature>
<comment type="caution">
    <text evidence="8">The sequence shown here is derived from an EMBL/GenBank/DDBJ whole genome shotgun (WGS) entry which is preliminary data.</text>
</comment>
<comment type="similarity">
    <text evidence="2">Belongs to the autoinducer-2 exporter (AI-2E) (TC 2.A.86) family.</text>
</comment>
<evidence type="ECO:0000256" key="4">
    <source>
        <dbReference type="ARBA" id="ARBA00022989"/>
    </source>
</evidence>
<feature type="transmembrane region" description="Helical" evidence="7">
    <location>
        <begin position="196"/>
        <end position="220"/>
    </location>
</feature>
<dbReference type="RefSeq" id="WP_229639871.1">
    <property type="nucleotide sequence ID" value="NZ_JADWDC010000013.1"/>
</dbReference>
<keyword evidence="4 7" id="KW-1133">Transmembrane helix</keyword>
<dbReference type="GO" id="GO:0055085">
    <property type="term" value="P:transmembrane transport"/>
    <property type="evidence" value="ECO:0007669"/>
    <property type="project" value="TreeGrafter"/>
</dbReference>
<dbReference type="AlphaFoldDB" id="A0A964FGP4"/>
<comment type="subcellular location">
    <subcellularLocation>
        <location evidence="1">Membrane</location>
        <topology evidence="1">Multi-pass membrane protein</topology>
    </subcellularLocation>
</comment>
<feature type="transmembrane region" description="Helical" evidence="7">
    <location>
        <begin position="141"/>
        <end position="164"/>
    </location>
</feature>
<feature type="region of interest" description="Disordered" evidence="6">
    <location>
        <begin position="344"/>
        <end position="374"/>
    </location>
</feature>
<dbReference type="Pfam" id="PF01594">
    <property type="entry name" value="AI-2E_transport"/>
    <property type="match status" value="1"/>
</dbReference>
<dbReference type="GO" id="GO:0016020">
    <property type="term" value="C:membrane"/>
    <property type="evidence" value="ECO:0007669"/>
    <property type="project" value="UniProtKB-SubCell"/>
</dbReference>
<dbReference type="InterPro" id="IPR002549">
    <property type="entry name" value="AI-2E-like"/>
</dbReference>
<dbReference type="PANTHER" id="PTHR21716:SF62">
    <property type="entry name" value="TRANSPORT PROTEIN YDBI-RELATED"/>
    <property type="match status" value="1"/>
</dbReference>
<keyword evidence="9" id="KW-1185">Reference proteome</keyword>
<proteinExistence type="inferred from homology"/>
<feature type="transmembrane region" description="Helical" evidence="7">
    <location>
        <begin position="25"/>
        <end position="46"/>
    </location>
</feature>
<evidence type="ECO:0000256" key="6">
    <source>
        <dbReference type="SAM" id="MobiDB-lite"/>
    </source>
</evidence>
<dbReference type="EMBL" id="JADWDC010000013">
    <property type="protein sequence ID" value="MCC0176834.1"/>
    <property type="molecule type" value="Genomic_DNA"/>
</dbReference>
<feature type="compositionally biased region" description="Basic and acidic residues" evidence="6">
    <location>
        <begin position="352"/>
        <end position="374"/>
    </location>
</feature>
<keyword evidence="3 7" id="KW-0812">Transmembrane</keyword>
<feature type="transmembrane region" description="Helical" evidence="7">
    <location>
        <begin position="261"/>
        <end position="282"/>
    </location>
</feature>
<gene>
    <name evidence="8" type="ORF">I4641_07565</name>
</gene>
<keyword evidence="5 7" id="KW-0472">Membrane</keyword>
<evidence type="ECO:0000313" key="9">
    <source>
        <dbReference type="Proteomes" id="UP000729733"/>
    </source>
</evidence>